<dbReference type="AlphaFoldDB" id="A0A561PXW4"/>
<keyword evidence="10" id="KW-0812">Transmembrane</keyword>
<feature type="domain" description="Histidine kinase" evidence="12">
    <location>
        <begin position="450"/>
        <end position="637"/>
    </location>
</feature>
<comment type="caution">
    <text evidence="13">The sequence shown here is derived from an EMBL/GenBank/DDBJ whole genome shotgun (WGS) entry which is preliminary data.</text>
</comment>
<feature type="chain" id="PRO_5022076971" description="histidine kinase" evidence="11">
    <location>
        <begin position="34"/>
        <end position="642"/>
    </location>
</feature>
<dbReference type="PANTHER" id="PTHR24421">
    <property type="entry name" value="NITRATE/NITRITE SENSOR PROTEIN NARX-RELATED"/>
    <property type="match status" value="1"/>
</dbReference>
<dbReference type="InterPro" id="IPR019734">
    <property type="entry name" value="TPR_rpt"/>
</dbReference>
<keyword evidence="14" id="KW-1185">Reference proteome</keyword>
<dbReference type="Gene3D" id="1.25.40.10">
    <property type="entry name" value="Tetratricopeptide repeat domain"/>
    <property type="match status" value="2"/>
</dbReference>
<evidence type="ECO:0000256" key="11">
    <source>
        <dbReference type="SAM" id="SignalP"/>
    </source>
</evidence>
<keyword evidence="8" id="KW-0902">Two-component regulatory system</keyword>
<dbReference type="EMBL" id="VIWO01000002">
    <property type="protein sequence ID" value="TWF42928.1"/>
    <property type="molecule type" value="Genomic_DNA"/>
</dbReference>
<dbReference type="SMART" id="SM00387">
    <property type="entry name" value="HATPase_c"/>
    <property type="match status" value="1"/>
</dbReference>
<feature type="transmembrane region" description="Helical" evidence="10">
    <location>
        <begin position="383"/>
        <end position="404"/>
    </location>
</feature>
<keyword evidence="7" id="KW-0067">ATP-binding</keyword>
<feature type="coiled-coil region" evidence="9">
    <location>
        <begin position="345"/>
        <end position="372"/>
    </location>
</feature>
<dbReference type="Pfam" id="PF07730">
    <property type="entry name" value="HisKA_3"/>
    <property type="match status" value="1"/>
</dbReference>
<organism evidence="13 14">
    <name type="scientific">Chitinophaga polysaccharea</name>
    <dbReference type="NCBI Taxonomy" id="1293035"/>
    <lineage>
        <taxon>Bacteria</taxon>
        <taxon>Pseudomonadati</taxon>
        <taxon>Bacteroidota</taxon>
        <taxon>Chitinophagia</taxon>
        <taxon>Chitinophagales</taxon>
        <taxon>Chitinophagaceae</taxon>
        <taxon>Chitinophaga</taxon>
    </lineage>
</organism>
<sequence>MIVELTILTRTWLNKVPALFFVVLMALSGHCLAQNETGFTAYGEVPVKTPDSLLRKIQLATDIKAKIAAAQPLLAFHAAHGTADSVIFYAQQLIGGLNQSDLPSADKLSSQVFLFLTLANAYSEEGLYDEALRFYLQGVPIAESLNNKVAVNDNKLGIANIYAARKEYDKAVAAYQDLLQHTGRDEKLEHLVYERLGIIFLEQKKLPQAKQYTEKALAYFQQQQEEKKVLQAKLTLGIIAEFSQQMEEAYTIYNEVENKAQQYQFFDLYINAGQRMGDLLIAHKDYDNAKALLSLVYANALQWNDLKAQLKVLNSLRNLHAATGDYKNAYALMTQYLGISQEALNRQNKKEINELEIKYQTAQKEKEILNKENELNHQKTVKYSLLIGFLVILLPIIGLLYMYYQKLQAQSKLNATMEEMNRQKIAALLKDKELELLKASVSGQEKERKRIAGELHDSIGGNLAAIKLQLSNQTAVNRLDALIRQVDDTYRQVRDLSHDLVPLKFGNTGFTELITGYIRQFNMPGNAIITFHAFPGEEIERIGTSLKAEIYKIIQELITNAQKHSQASKVEIQLTRLDGTLKLLFEDDGQGFAVENVKYGIGFQNIRERLKLFDGVFSIDSFPSKGTVIDIEIPLKPECYEA</sequence>
<dbReference type="Pfam" id="PF02518">
    <property type="entry name" value="HATPase_c"/>
    <property type="match status" value="1"/>
</dbReference>
<keyword evidence="11" id="KW-0732">Signal</keyword>
<keyword evidence="10" id="KW-1133">Transmembrane helix</keyword>
<evidence type="ECO:0000256" key="4">
    <source>
        <dbReference type="ARBA" id="ARBA00022679"/>
    </source>
</evidence>
<keyword evidence="3" id="KW-0597">Phosphoprotein</keyword>
<dbReference type="EC" id="2.7.13.3" evidence="2"/>
<comment type="catalytic activity">
    <reaction evidence="1">
        <text>ATP + protein L-histidine = ADP + protein N-phospho-L-histidine.</text>
        <dbReference type="EC" id="2.7.13.3"/>
    </reaction>
</comment>
<keyword evidence="9" id="KW-0175">Coiled coil</keyword>
<evidence type="ECO:0000256" key="9">
    <source>
        <dbReference type="SAM" id="Coils"/>
    </source>
</evidence>
<evidence type="ECO:0000256" key="1">
    <source>
        <dbReference type="ARBA" id="ARBA00000085"/>
    </source>
</evidence>
<dbReference type="SUPFAM" id="SSF55874">
    <property type="entry name" value="ATPase domain of HSP90 chaperone/DNA topoisomerase II/histidine kinase"/>
    <property type="match status" value="1"/>
</dbReference>
<evidence type="ECO:0000256" key="10">
    <source>
        <dbReference type="SAM" id="Phobius"/>
    </source>
</evidence>
<dbReference type="PANTHER" id="PTHR24421:SF10">
    <property type="entry name" value="NITRATE_NITRITE SENSOR PROTEIN NARQ"/>
    <property type="match status" value="1"/>
</dbReference>
<keyword evidence="6 13" id="KW-0418">Kinase</keyword>
<gene>
    <name evidence="13" type="ORF">FHW36_102690</name>
</gene>
<feature type="signal peptide" evidence="11">
    <location>
        <begin position="1"/>
        <end position="33"/>
    </location>
</feature>
<dbReference type="SMART" id="SM00028">
    <property type="entry name" value="TPR"/>
    <property type="match status" value="4"/>
</dbReference>
<evidence type="ECO:0000256" key="6">
    <source>
        <dbReference type="ARBA" id="ARBA00022777"/>
    </source>
</evidence>
<evidence type="ECO:0000256" key="5">
    <source>
        <dbReference type="ARBA" id="ARBA00022741"/>
    </source>
</evidence>
<dbReference type="SUPFAM" id="SSF48452">
    <property type="entry name" value="TPR-like"/>
    <property type="match status" value="1"/>
</dbReference>
<evidence type="ECO:0000313" key="14">
    <source>
        <dbReference type="Proteomes" id="UP000320811"/>
    </source>
</evidence>
<dbReference type="InterPro" id="IPR036890">
    <property type="entry name" value="HATPase_C_sf"/>
</dbReference>
<keyword evidence="10" id="KW-0472">Membrane</keyword>
<evidence type="ECO:0000256" key="2">
    <source>
        <dbReference type="ARBA" id="ARBA00012438"/>
    </source>
</evidence>
<dbReference type="Gene3D" id="3.30.565.10">
    <property type="entry name" value="Histidine kinase-like ATPase, C-terminal domain"/>
    <property type="match status" value="1"/>
</dbReference>
<dbReference type="GO" id="GO:0046983">
    <property type="term" value="F:protein dimerization activity"/>
    <property type="evidence" value="ECO:0007669"/>
    <property type="project" value="InterPro"/>
</dbReference>
<proteinExistence type="predicted"/>
<keyword evidence="5" id="KW-0547">Nucleotide-binding</keyword>
<evidence type="ECO:0000256" key="8">
    <source>
        <dbReference type="ARBA" id="ARBA00023012"/>
    </source>
</evidence>
<dbReference type="InterPro" id="IPR050482">
    <property type="entry name" value="Sensor_HK_TwoCompSys"/>
</dbReference>
<dbReference type="CDD" id="cd16917">
    <property type="entry name" value="HATPase_UhpB-NarQ-NarX-like"/>
    <property type="match status" value="1"/>
</dbReference>
<dbReference type="InterPro" id="IPR003594">
    <property type="entry name" value="HATPase_dom"/>
</dbReference>
<protein>
    <recommendedName>
        <fullName evidence="2">histidine kinase</fullName>
        <ecNumber evidence="2">2.7.13.3</ecNumber>
    </recommendedName>
</protein>
<evidence type="ECO:0000313" key="13">
    <source>
        <dbReference type="EMBL" id="TWF42928.1"/>
    </source>
</evidence>
<keyword evidence="4" id="KW-0808">Transferase</keyword>
<dbReference type="GO" id="GO:0005524">
    <property type="term" value="F:ATP binding"/>
    <property type="evidence" value="ECO:0007669"/>
    <property type="project" value="UniProtKB-KW"/>
</dbReference>
<reference evidence="13 14" key="1">
    <citation type="submission" date="2019-06" db="EMBL/GenBank/DDBJ databases">
        <title>Sorghum-associated microbial communities from plants grown in Nebraska, USA.</title>
        <authorList>
            <person name="Schachtman D."/>
        </authorList>
    </citation>
    <scope>NUCLEOTIDE SEQUENCE [LARGE SCALE GENOMIC DNA]</scope>
    <source>
        <strain evidence="13 14">1209</strain>
    </source>
</reference>
<dbReference type="PROSITE" id="PS50109">
    <property type="entry name" value="HIS_KIN"/>
    <property type="match status" value="1"/>
</dbReference>
<accession>A0A561PXW4</accession>
<name>A0A561PXW4_9BACT</name>
<evidence type="ECO:0000256" key="7">
    <source>
        <dbReference type="ARBA" id="ARBA00022840"/>
    </source>
</evidence>
<dbReference type="GO" id="GO:0000155">
    <property type="term" value="F:phosphorelay sensor kinase activity"/>
    <property type="evidence" value="ECO:0007669"/>
    <property type="project" value="InterPro"/>
</dbReference>
<dbReference type="InterPro" id="IPR011990">
    <property type="entry name" value="TPR-like_helical_dom_sf"/>
</dbReference>
<evidence type="ECO:0000259" key="12">
    <source>
        <dbReference type="PROSITE" id="PS50109"/>
    </source>
</evidence>
<dbReference type="InterPro" id="IPR011712">
    <property type="entry name" value="Sig_transdc_His_kin_sub3_dim/P"/>
</dbReference>
<evidence type="ECO:0000256" key="3">
    <source>
        <dbReference type="ARBA" id="ARBA00022553"/>
    </source>
</evidence>
<dbReference type="Proteomes" id="UP000320811">
    <property type="component" value="Unassembled WGS sequence"/>
</dbReference>
<dbReference type="Gene3D" id="1.20.5.1930">
    <property type="match status" value="1"/>
</dbReference>
<dbReference type="Pfam" id="PF13176">
    <property type="entry name" value="TPR_7"/>
    <property type="match status" value="1"/>
</dbReference>
<dbReference type="InterPro" id="IPR005467">
    <property type="entry name" value="His_kinase_dom"/>
</dbReference>
<dbReference type="GO" id="GO:0016020">
    <property type="term" value="C:membrane"/>
    <property type="evidence" value="ECO:0007669"/>
    <property type="project" value="InterPro"/>
</dbReference>